<proteinExistence type="predicted"/>
<dbReference type="Proteomes" id="UP000229081">
    <property type="component" value="Chromosome"/>
</dbReference>
<sequence length="150" mass="15026">MTACGGGNVPQDAQKTADALTGDAKGSAADNPVCKLFTPAELEAYAGEPLNAGANAGGGLGCQWTAKDGEGDVMVVAVPSNYAEVPKLADGFRDMPELGEKGYAAPELGGWVAGAILGKEFVKVSVAGAKASADNAVALFKETAKRRPAG</sequence>
<reference evidence="1 2" key="1">
    <citation type="submission" date="2017-11" db="EMBL/GenBank/DDBJ databases">
        <title>Complete genome sequence of Sphingomonas sp. Strain Cra20, a psychrotolerant potential plant growth promoting rhizobacteria.</title>
        <authorList>
            <person name="Luo Y."/>
        </authorList>
    </citation>
    <scope>NUCLEOTIDE SEQUENCE [LARGE SCALE GENOMIC DNA]</scope>
    <source>
        <strain evidence="1 2">Cra20</strain>
    </source>
</reference>
<dbReference type="KEGG" id="sphc:CVN68_12740"/>
<dbReference type="EMBL" id="CP024923">
    <property type="protein sequence ID" value="ATY32734.1"/>
    <property type="molecule type" value="Genomic_DNA"/>
</dbReference>
<evidence type="ECO:0008006" key="3">
    <source>
        <dbReference type="Google" id="ProtNLM"/>
    </source>
</evidence>
<accession>A0A2K8MIB4</accession>
<evidence type="ECO:0000313" key="1">
    <source>
        <dbReference type="EMBL" id="ATY32734.1"/>
    </source>
</evidence>
<dbReference type="AlphaFoldDB" id="A0A2K8MIB4"/>
<protein>
    <recommendedName>
        <fullName evidence="3">DUF3558 domain-containing protein</fullName>
    </recommendedName>
</protein>
<gene>
    <name evidence="1" type="ORF">CVN68_12740</name>
</gene>
<name>A0A2K8MIB4_9SPHN</name>
<organism evidence="1 2">
    <name type="scientific">Sphingomonas psychrotolerans</name>
    <dbReference type="NCBI Taxonomy" id="1327635"/>
    <lineage>
        <taxon>Bacteria</taxon>
        <taxon>Pseudomonadati</taxon>
        <taxon>Pseudomonadota</taxon>
        <taxon>Alphaproteobacteria</taxon>
        <taxon>Sphingomonadales</taxon>
        <taxon>Sphingomonadaceae</taxon>
        <taxon>Sphingomonas</taxon>
    </lineage>
</organism>
<evidence type="ECO:0000313" key="2">
    <source>
        <dbReference type="Proteomes" id="UP000229081"/>
    </source>
</evidence>
<keyword evidence="2" id="KW-1185">Reference proteome</keyword>